<keyword evidence="1" id="KW-0238">DNA-binding</keyword>
<reference evidence="4" key="1">
    <citation type="journal article" date="2019" name="Int. J. Syst. Evol. Microbiol.">
        <title>The Global Catalogue of Microorganisms (GCM) 10K type strain sequencing project: providing services to taxonomists for standard genome sequencing and annotation.</title>
        <authorList>
            <consortium name="The Broad Institute Genomics Platform"/>
            <consortium name="The Broad Institute Genome Sequencing Center for Infectious Disease"/>
            <person name="Wu L."/>
            <person name="Ma J."/>
        </authorList>
    </citation>
    <scope>NUCLEOTIDE SEQUENCE [LARGE SCALE GENOMIC DNA]</scope>
    <source>
        <strain evidence="4">CGMCC 1.16306</strain>
    </source>
</reference>
<dbReference type="SUPFAM" id="SSF46955">
    <property type="entry name" value="Putative DNA-binding domain"/>
    <property type="match status" value="1"/>
</dbReference>
<feature type="domain" description="HTH merR-type" evidence="2">
    <location>
        <begin position="2"/>
        <end position="71"/>
    </location>
</feature>
<dbReference type="PANTHER" id="PTHR30204">
    <property type="entry name" value="REDOX-CYCLING DRUG-SENSING TRANSCRIPTIONAL ACTIVATOR SOXR"/>
    <property type="match status" value="1"/>
</dbReference>
<dbReference type="EMBL" id="JBHSFW010000001">
    <property type="protein sequence ID" value="MFC4617737.1"/>
    <property type="molecule type" value="Genomic_DNA"/>
</dbReference>
<dbReference type="SMART" id="SM00422">
    <property type="entry name" value="HTH_MERR"/>
    <property type="match status" value="1"/>
</dbReference>
<evidence type="ECO:0000313" key="3">
    <source>
        <dbReference type="EMBL" id="MFC4617737.1"/>
    </source>
</evidence>
<proteinExistence type="predicted"/>
<evidence type="ECO:0000259" key="2">
    <source>
        <dbReference type="PROSITE" id="PS50937"/>
    </source>
</evidence>
<dbReference type="PANTHER" id="PTHR30204:SF90">
    <property type="entry name" value="HTH-TYPE TRANSCRIPTIONAL ACTIVATOR MTA"/>
    <property type="match status" value="1"/>
</dbReference>
<dbReference type="RefSeq" id="WP_376844766.1">
    <property type="nucleotide sequence ID" value="NZ_JBHSFW010000001.1"/>
</dbReference>
<accession>A0ABV9GHI0</accession>
<dbReference type="Proteomes" id="UP001596022">
    <property type="component" value="Unassembled WGS sequence"/>
</dbReference>
<dbReference type="PROSITE" id="PS50937">
    <property type="entry name" value="HTH_MERR_2"/>
    <property type="match status" value="1"/>
</dbReference>
<dbReference type="Gene3D" id="1.10.490.50">
    <property type="entry name" value="Antibiotic binding domain of TipA-like multidrug resistance regulators"/>
    <property type="match status" value="1"/>
</dbReference>
<dbReference type="InterPro" id="IPR047057">
    <property type="entry name" value="MerR_fam"/>
</dbReference>
<evidence type="ECO:0000256" key="1">
    <source>
        <dbReference type="ARBA" id="ARBA00023125"/>
    </source>
</evidence>
<comment type="caution">
    <text evidence="3">The sequence shown here is derived from an EMBL/GenBank/DDBJ whole genome shotgun (WGS) entry which is preliminary data.</text>
</comment>
<dbReference type="InterPro" id="IPR036244">
    <property type="entry name" value="TipA-like_antibiotic-bd"/>
</dbReference>
<dbReference type="InterPro" id="IPR009061">
    <property type="entry name" value="DNA-bd_dom_put_sf"/>
</dbReference>
<organism evidence="3 4">
    <name type="scientific">Camelliibacillus cellulosilyticus</name>
    <dbReference type="NCBI Taxonomy" id="2174486"/>
    <lineage>
        <taxon>Bacteria</taxon>
        <taxon>Bacillati</taxon>
        <taxon>Bacillota</taxon>
        <taxon>Bacilli</taxon>
        <taxon>Bacillales</taxon>
        <taxon>Sporolactobacillaceae</taxon>
        <taxon>Camelliibacillus</taxon>
    </lineage>
</organism>
<name>A0ABV9GHI0_9BACL</name>
<dbReference type="InterPro" id="IPR000551">
    <property type="entry name" value="MerR-type_HTH_dom"/>
</dbReference>
<keyword evidence="4" id="KW-1185">Reference proteome</keyword>
<sequence length="247" mass="28686">MLYTVKQLSEIANVTIKTLHYYHRIGLLAPAEISAAGYRLYGMKELERLQQILFYRELDFPLKKIKKLLDSEPDRLAILTEQKRLLLARVERTERLLQTLNDSITAAAKGERMDQIAMFKGFKSEEEWRGALAEHNDHVMKTYGYDLKNQPINLQEMNESAHEAQQFLFGMRDALLMHAPCDDERVKDLLAEHLRFLNDHGHETTPTDFAALTRFFLKDDFHRGMLEGIETGLSYYLCLAAESYADR</sequence>
<dbReference type="SUPFAM" id="SSF89082">
    <property type="entry name" value="Antibiotic binding domain of TipA-like multidrug resistance regulators"/>
    <property type="match status" value="1"/>
</dbReference>
<dbReference type="Gene3D" id="1.10.1660.10">
    <property type="match status" value="1"/>
</dbReference>
<evidence type="ECO:0000313" key="4">
    <source>
        <dbReference type="Proteomes" id="UP001596022"/>
    </source>
</evidence>
<gene>
    <name evidence="3" type="ORF">ACFO4N_03225</name>
</gene>
<dbReference type="CDD" id="cd01106">
    <property type="entry name" value="HTH_TipAL-Mta"/>
    <property type="match status" value="1"/>
</dbReference>
<dbReference type="Pfam" id="PF13411">
    <property type="entry name" value="MerR_1"/>
    <property type="match status" value="1"/>
</dbReference>
<protein>
    <submittedName>
        <fullName evidence="3">MerR family transcriptional regulator</fullName>
    </submittedName>
</protein>